<proteinExistence type="predicted"/>
<dbReference type="EMBL" id="CP137757">
    <property type="protein sequence ID" value="WPF24324.1"/>
    <property type="molecule type" value="Genomic_DNA"/>
</dbReference>
<dbReference type="Proteomes" id="UP001174314">
    <property type="component" value="Chromosome"/>
</dbReference>
<sequence>MSSPLFYATGLEVTDILGVIAAGGACLIGDAAARMKLMLLR</sequence>
<evidence type="ECO:0000313" key="3">
    <source>
        <dbReference type="Proteomes" id="UP001174314"/>
    </source>
</evidence>
<dbReference type="RefSeq" id="WP_269091326.1">
    <property type="nucleotide sequence ID" value="NZ_CP137757.1"/>
</dbReference>
<keyword evidence="3" id="KW-1185">Reference proteome</keyword>
<accession>A0AAU0PW75</accession>
<dbReference type="KEGG" id="cpsk:Q0N40_07170"/>
<keyword evidence="1" id="KW-0812">Transmembrane</keyword>
<feature type="transmembrane region" description="Helical" evidence="1">
    <location>
        <begin position="16"/>
        <end position="33"/>
    </location>
</feature>
<evidence type="ECO:0000313" key="2">
    <source>
        <dbReference type="EMBL" id="WPF24324.1"/>
    </source>
</evidence>
<evidence type="ECO:0008006" key="4">
    <source>
        <dbReference type="Google" id="ProtNLM"/>
    </source>
</evidence>
<evidence type="ECO:0000256" key="1">
    <source>
        <dbReference type="SAM" id="Phobius"/>
    </source>
</evidence>
<dbReference type="AlphaFoldDB" id="A0AAU0PW75"/>
<organism evidence="2 3">
    <name type="scientific">Corynebacterium pseudokroppenstedtii</name>
    <dbReference type="NCBI Taxonomy" id="2804917"/>
    <lineage>
        <taxon>Bacteria</taxon>
        <taxon>Bacillati</taxon>
        <taxon>Actinomycetota</taxon>
        <taxon>Actinomycetes</taxon>
        <taxon>Mycobacteriales</taxon>
        <taxon>Corynebacteriaceae</taxon>
        <taxon>Corynebacterium</taxon>
    </lineage>
</organism>
<keyword evidence="1" id="KW-1133">Transmembrane helix</keyword>
<gene>
    <name evidence="2" type="ORF">Q0N40_07170</name>
</gene>
<protein>
    <recommendedName>
        <fullName evidence="4">Secreted protein</fullName>
    </recommendedName>
</protein>
<reference evidence="2 3" key="1">
    <citation type="submission" date="2023-10" db="EMBL/GenBank/DDBJ databases">
        <title>complete genome sequence of Corynebacterium pseudokroppenstedtii P15-C1.</title>
        <authorList>
            <person name="Bruggemann H."/>
            <person name="Poehlein A."/>
        </authorList>
    </citation>
    <scope>NUCLEOTIDE SEQUENCE [LARGE SCALE GENOMIC DNA]</scope>
    <source>
        <strain evidence="2 3">P15_C1</strain>
    </source>
</reference>
<keyword evidence="1" id="KW-0472">Membrane</keyword>
<name>A0AAU0PW75_9CORY</name>